<dbReference type="AlphaFoldDB" id="A0A934U4A3"/>
<evidence type="ECO:0008006" key="5">
    <source>
        <dbReference type="Google" id="ProtNLM"/>
    </source>
</evidence>
<dbReference type="EMBL" id="JAEMNV010000004">
    <property type="protein sequence ID" value="MBJ8340246.1"/>
    <property type="molecule type" value="Genomic_DNA"/>
</dbReference>
<sequence length="233" mass="23840">MLEPTGPLPPEIYWRRRMLAIGVAVVVLVLVVWAVSSIGGDESPDTTAAAASSSLTLPSAASSTSVVDTGEPGSSGGGSGSGSDSSETSTAAGTPTSAAPVAPGQCPDQSLAIKATVEQPTYQVGQEPVFGIVITNISPTPCERELGAGLQQAMVYTIDGQVRLWSNIDCFPNPESRIQQLKPGEQALFTVKWSGTTSQPECAGDRAPVAPGAYTVIAQLGALRSGPEPFNIA</sequence>
<protein>
    <recommendedName>
        <fullName evidence="5">DUF4232 domain-containing protein</fullName>
    </recommendedName>
</protein>
<keyword evidence="2" id="KW-0812">Transmembrane</keyword>
<proteinExistence type="predicted"/>
<reference evidence="3" key="1">
    <citation type="submission" date="2020-12" db="EMBL/GenBank/DDBJ databases">
        <title>Antrihabitans popcorni sp. nov. and Antrihabitans auranticaus sp. nov., isolated from a larva cave.</title>
        <authorList>
            <person name="Lee S.D."/>
            <person name="Kim I.S."/>
        </authorList>
    </citation>
    <scope>NUCLEOTIDE SEQUENCE</scope>
    <source>
        <strain evidence="3">YC3-6</strain>
    </source>
</reference>
<keyword evidence="2" id="KW-1133">Transmembrane helix</keyword>
<dbReference type="RefSeq" id="WP_199705014.1">
    <property type="nucleotide sequence ID" value="NZ_JAEMNV010000004.1"/>
</dbReference>
<name>A0A934U4A3_9NOCA</name>
<keyword evidence="2" id="KW-0472">Membrane</keyword>
<feature type="compositionally biased region" description="Low complexity" evidence="1">
    <location>
        <begin position="82"/>
        <end position="103"/>
    </location>
</feature>
<keyword evidence="4" id="KW-1185">Reference proteome</keyword>
<feature type="compositionally biased region" description="Low complexity" evidence="1">
    <location>
        <begin position="60"/>
        <end position="72"/>
    </location>
</feature>
<feature type="region of interest" description="Disordered" evidence="1">
    <location>
        <begin position="60"/>
        <end position="105"/>
    </location>
</feature>
<evidence type="ECO:0000256" key="1">
    <source>
        <dbReference type="SAM" id="MobiDB-lite"/>
    </source>
</evidence>
<comment type="caution">
    <text evidence="3">The sequence shown here is derived from an EMBL/GenBank/DDBJ whole genome shotgun (WGS) entry which is preliminary data.</text>
</comment>
<evidence type="ECO:0000313" key="4">
    <source>
        <dbReference type="Proteomes" id="UP000655868"/>
    </source>
</evidence>
<evidence type="ECO:0000256" key="2">
    <source>
        <dbReference type="SAM" id="Phobius"/>
    </source>
</evidence>
<feature type="transmembrane region" description="Helical" evidence="2">
    <location>
        <begin position="18"/>
        <end position="36"/>
    </location>
</feature>
<dbReference type="Proteomes" id="UP000655868">
    <property type="component" value="Unassembled WGS sequence"/>
</dbReference>
<gene>
    <name evidence="3" type="ORF">JGU71_15250</name>
</gene>
<accession>A0A934U4A3</accession>
<evidence type="ECO:0000313" key="3">
    <source>
        <dbReference type="EMBL" id="MBJ8340246.1"/>
    </source>
</evidence>
<organism evidence="3 4">
    <name type="scientific">Antrihabitans stalagmiti</name>
    <dbReference type="NCBI Taxonomy" id="2799499"/>
    <lineage>
        <taxon>Bacteria</taxon>
        <taxon>Bacillati</taxon>
        <taxon>Actinomycetota</taxon>
        <taxon>Actinomycetes</taxon>
        <taxon>Mycobacteriales</taxon>
        <taxon>Nocardiaceae</taxon>
        <taxon>Antrihabitans</taxon>
    </lineage>
</organism>